<dbReference type="InterPro" id="IPR000600">
    <property type="entry name" value="ROK"/>
</dbReference>
<accession>A0ABY4ENM5</accession>
<dbReference type="Gene3D" id="1.10.10.10">
    <property type="entry name" value="Winged helix-like DNA-binding domain superfamily/Winged helix DNA-binding domain"/>
    <property type="match status" value="1"/>
</dbReference>
<dbReference type="Proteomes" id="UP000831787">
    <property type="component" value="Chromosome"/>
</dbReference>
<organism evidence="4 5">
    <name type="scientific">Halobacillus salinarum</name>
    <dbReference type="NCBI Taxonomy" id="2932257"/>
    <lineage>
        <taxon>Bacteria</taxon>
        <taxon>Bacillati</taxon>
        <taxon>Bacillota</taxon>
        <taxon>Bacilli</taxon>
        <taxon>Bacillales</taxon>
        <taxon>Bacillaceae</taxon>
        <taxon>Halobacillus</taxon>
    </lineage>
</organism>
<comment type="function">
    <text evidence="1">Transcriptional repressor of xylose-utilizing enzymes.</text>
</comment>
<dbReference type="InterPro" id="IPR036388">
    <property type="entry name" value="WH-like_DNA-bd_sf"/>
</dbReference>
<dbReference type="Pfam" id="PF00480">
    <property type="entry name" value="ROK"/>
    <property type="match status" value="1"/>
</dbReference>
<evidence type="ECO:0000256" key="3">
    <source>
        <dbReference type="ARBA" id="ARBA00022629"/>
    </source>
</evidence>
<reference evidence="4 5" key="1">
    <citation type="submission" date="2022-04" db="EMBL/GenBank/DDBJ databases">
        <title>Halobacillus sp. isolated from saltern.</title>
        <authorList>
            <person name="Won M."/>
            <person name="Lee C.-M."/>
            <person name="Woen H.-Y."/>
            <person name="Kwon S.-W."/>
        </authorList>
    </citation>
    <scope>NUCLEOTIDE SEQUENCE [LARGE SCALE GENOMIC DNA]</scope>
    <source>
        <strain evidence="4 5">SSBR10-3</strain>
    </source>
</reference>
<dbReference type="PANTHER" id="PTHR18964:SF149">
    <property type="entry name" value="BIFUNCTIONAL UDP-N-ACETYLGLUCOSAMINE 2-EPIMERASE_N-ACETYLMANNOSAMINE KINASE"/>
    <property type="match status" value="1"/>
</dbReference>
<keyword evidence="3" id="KW-0119">Carbohydrate metabolism</keyword>
<dbReference type="PROSITE" id="PS01125">
    <property type="entry name" value="ROK"/>
    <property type="match status" value="1"/>
</dbReference>
<dbReference type="InterPro" id="IPR036390">
    <property type="entry name" value="WH_DNA-bd_sf"/>
</dbReference>
<dbReference type="Gene3D" id="3.30.420.40">
    <property type="match status" value="2"/>
</dbReference>
<dbReference type="SUPFAM" id="SSF53067">
    <property type="entry name" value="Actin-like ATPase domain"/>
    <property type="match status" value="1"/>
</dbReference>
<dbReference type="SUPFAM" id="SSF46785">
    <property type="entry name" value="Winged helix' DNA-binding domain"/>
    <property type="match status" value="1"/>
</dbReference>
<proteinExistence type="inferred from homology"/>
<dbReference type="PANTHER" id="PTHR18964">
    <property type="entry name" value="ROK (REPRESSOR, ORF, KINASE) FAMILY"/>
    <property type="match status" value="1"/>
</dbReference>
<keyword evidence="5" id="KW-1185">Reference proteome</keyword>
<name>A0ABY4ENM5_9BACI</name>
<evidence type="ECO:0000313" key="4">
    <source>
        <dbReference type="EMBL" id="UOQ45438.1"/>
    </source>
</evidence>
<evidence type="ECO:0000313" key="5">
    <source>
        <dbReference type="Proteomes" id="UP000831787"/>
    </source>
</evidence>
<dbReference type="Pfam" id="PF13412">
    <property type="entry name" value="HTH_24"/>
    <property type="match status" value="1"/>
</dbReference>
<protein>
    <submittedName>
        <fullName evidence="4">ROK family transcriptional regulator</fullName>
    </submittedName>
</protein>
<comment type="similarity">
    <text evidence="2">Belongs to the ROK (NagC/XylR) family.</text>
</comment>
<evidence type="ECO:0000256" key="1">
    <source>
        <dbReference type="ARBA" id="ARBA00002486"/>
    </source>
</evidence>
<dbReference type="InterPro" id="IPR049874">
    <property type="entry name" value="ROK_cs"/>
</dbReference>
<dbReference type="EMBL" id="CP095073">
    <property type="protein sequence ID" value="UOQ45438.1"/>
    <property type="molecule type" value="Genomic_DNA"/>
</dbReference>
<dbReference type="RefSeq" id="WP_244712165.1">
    <property type="nucleotide sequence ID" value="NZ_CP095073.1"/>
</dbReference>
<keyword evidence="3" id="KW-0859">Xylose metabolism</keyword>
<dbReference type="InterPro" id="IPR043129">
    <property type="entry name" value="ATPase_NBD"/>
</dbReference>
<gene>
    <name evidence="4" type="ORF">MUN89_05685</name>
</gene>
<sequence length="399" mass="43966">MLKTGGLKLMQEINQYIVLRTIREEGPISRSEIAKKTKLSPTTVTSAVSELLQEGIVVTGGTGESSGGRKPTYLQFAPDSKFLIGVSITNSHIEIGTLNLEAEVQDKLTYEDDFQVNNQVIEETLRLIRRYLSGIDDLSNCIGISLIVPGIVDSKRGIIRNNAKLNLKDIALKEMIEKEFGLETWIDNDANAIALAETNFGSYEDKKNLVYIQMGDGIGSGIVIEDVIFRGAQGGAGEFGHISIDKEGIQCECGNRGCLENYVNWPALLERIKERLEQGESTSMLAKGKAVDELTQEDFLKALQQEDELAQAVIEDPIQYMGNGIVTLVNLFNPEVVLVGWGSITSDSYFIKRLRERVNDLSFAIFTENLEIQATTLGGDFQLKGAASVALKEYFEVPV</sequence>
<evidence type="ECO:0000256" key="2">
    <source>
        <dbReference type="ARBA" id="ARBA00006479"/>
    </source>
</evidence>